<proteinExistence type="predicted"/>
<comment type="caution">
    <text evidence="2">The sequence shown here is derived from an EMBL/GenBank/DDBJ whole genome shotgun (WGS) entry which is preliminary data.</text>
</comment>
<name>A0A820FCE2_9BILA</name>
<protein>
    <submittedName>
        <fullName evidence="2">Uncharacterized protein</fullName>
    </submittedName>
</protein>
<gene>
    <name evidence="2" type="ORF">KXQ929_LOCUS43258</name>
    <name evidence="1" type="ORF">OXD698_LOCUS42910</name>
</gene>
<dbReference type="Proteomes" id="UP000663844">
    <property type="component" value="Unassembled WGS sequence"/>
</dbReference>
<evidence type="ECO:0000313" key="1">
    <source>
        <dbReference type="EMBL" id="CAF4240737.1"/>
    </source>
</evidence>
<accession>A0A820FCE2</accession>
<feature type="non-terminal residue" evidence="2">
    <location>
        <position position="1"/>
    </location>
</feature>
<dbReference type="EMBL" id="CAJOBB010011344">
    <property type="protein sequence ID" value="CAF4259435.1"/>
    <property type="molecule type" value="Genomic_DNA"/>
</dbReference>
<reference evidence="2" key="1">
    <citation type="submission" date="2021-02" db="EMBL/GenBank/DDBJ databases">
        <authorList>
            <person name="Nowell W R."/>
        </authorList>
    </citation>
    <scope>NUCLEOTIDE SEQUENCE</scope>
</reference>
<sequence>NYICCRALIGSGYLTNSGTYVDAGCRACTC</sequence>
<organism evidence="2 3">
    <name type="scientific">Adineta steineri</name>
    <dbReference type="NCBI Taxonomy" id="433720"/>
    <lineage>
        <taxon>Eukaryota</taxon>
        <taxon>Metazoa</taxon>
        <taxon>Spiralia</taxon>
        <taxon>Gnathifera</taxon>
        <taxon>Rotifera</taxon>
        <taxon>Eurotatoria</taxon>
        <taxon>Bdelloidea</taxon>
        <taxon>Adinetida</taxon>
        <taxon>Adinetidae</taxon>
        <taxon>Adineta</taxon>
    </lineage>
</organism>
<dbReference type="EMBL" id="CAJOAZ010011684">
    <property type="protein sequence ID" value="CAF4240737.1"/>
    <property type="molecule type" value="Genomic_DNA"/>
</dbReference>
<dbReference type="Proteomes" id="UP000663868">
    <property type="component" value="Unassembled WGS sequence"/>
</dbReference>
<evidence type="ECO:0000313" key="2">
    <source>
        <dbReference type="EMBL" id="CAF4259435.1"/>
    </source>
</evidence>
<evidence type="ECO:0000313" key="3">
    <source>
        <dbReference type="Proteomes" id="UP000663868"/>
    </source>
</evidence>
<dbReference type="AlphaFoldDB" id="A0A820FCE2"/>